<protein>
    <submittedName>
        <fullName evidence="6">IGF like family member 4</fullName>
    </submittedName>
</protein>
<feature type="signal peptide" evidence="5">
    <location>
        <begin position="1"/>
        <end position="19"/>
    </location>
</feature>
<accession>A0A7J7SIC7</accession>
<organism evidence="6 7">
    <name type="scientific">Rhinolophus ferrumequinum</name>
    <name type="common">Greater horseshoe bat</name>
    <dbReference type="NCBI Taxonomy" id="59479"/>
    <lineage>
        <taxon>Eukaryota</taxon>
        <taxon>Metazoa</taxon>
        <taxon>Chordata</taxon>
        <taxon>Craniata</taxon>
        <taxon>Vertebrata</taxon>
        <taxon>Euteleostomi</taxon>
        <taxon>Mammalia</taxon>
        <taxon>Eutheria</taxon>
        <taxon>Laurasiatheria</taxon>
        <taxon>Chiroptera</taxon>
        <taxon>Yinpterochiroptera</taxon>
        <taxon>Rhinolophoidea</taxon>
        <taxon>Rhinolophidae</taxon>
        <taxon>Rhinolophinae</taxon>
        <taxon>Rhinolophus</taxon>
    </lineage>
</organism>
<dbReference type="PANTHER" id="PTHR34827:SF1">
    <property type="entry name" value="INSULIN GROWTH FACTOR-LIKE FAMILY MEMBER 4"/>
    <property type="match status" value="1"/>
</dbReference>
<dbReference type="EMBL" id="JACAGC010000022">
    <property type="protein sequence ID" value="KAF6288206.1"/>
    <property type="molecule type" value="Genomic_DNA"/>
</dbReference>
<dbReference type="GO" id="GO:0005615">
    <property type="term" value="C:extracellular space"/>
    <property type="evidence" value="ECO:0007669"/>
    <property type="project" value="TreeGrafter"/>
</dbReference>
<evidence type="ECO:0000256" key="1">
    <source>
        <dbReference type="ARBA" id="ARBA00004613"/>
    </source>
</evidence>
<dbReference type="GO" id="GO:0005102">
    <property type="term" value="F:signaling receptor binding"/>
    <property type="evidence" value="ECO:0007669"/>
    <property type="project" value="TreeGrafter"/>
</dbReference>
<evidence type="ECO:0000256" key="4">
    <source>
        <dbReference type="ARBA" id="ARBA00022729"/>
    </source>
</evidence>
<evidence type="ECO:0000256" key="5">
    <source>
        <dbReference type="SAM" id="SignalP"/>
    </source>
</evidence>
<comment type="similarity">
    <text evidence="2">Belongs to the IGFL family.</text>
</comment>
<dbReference type="Pfam" id="PF14653">
    <property type="entry name" value="IGFL"/>
    <property type="match status" value="1"/>
</dbReference>
<evidence type="ECO:0000313" key="7">
    <source>
        <dbReference type="Proteomes" id="UP000585614"/>
    </source>
</evidence>
<evidence type="ECO:0000256" key="3">
    <source>
        <dbReference type="ARBA" id="ARBA00022525"/>
    </source>
</evidence>
<sequence>MVPRIFAAIFIFEIVGSHSEGVTDTGLLLCQPAPMCGDQIYNPLEQCCDEGTVLPLNQTRLCGPYCTFWPCFQHCCLESSGAQNRTVVRFKVPGTKSNCRSAPLTRICAQEYLPNKPSIRIEYFWTILRSTDTGHSRF</sequence>
<dbReference type="AlphaFoldDB" id="A0A7J7SIC7"/>
<dbReference type="InterPro" id="IPR032744">
    <property type="entry name" value="IGFL"/>
</dbReference>
<proteinExistence type="inferred from homology"/>
<evidence type="ECO:0000256" key="2">
    <source>
        <dbReference type="ARBA" id="ARBA00009529"/>
    </source>
</evidence>
<evidence type="ECO:0000313" key="6">
    <source>
        <dbReference type="EMBL" id="KAF6288206.1"/>
    </source>
</evidence>
<dbReference type="Proteomes" id="UP000585614">
    <property type="component" value="Unassembled WGS sequence"/>
</dbReference>
<reference evidence="6 7" key="1">
    <citation type="journal article" date="2020" name="Nature">
        <title>Six reference-quality genomes reveal evolution of bat adaptations.</title>
        <authorList>
            <person name="Jebb D."/>
            <person name="Huang Z."/>
            <person name="Pippel M."/>
            <person name="Hughes G.M."/>
            <person name="Lavrichenko K."/>
            <person name="Devanna P."/>
            <person name="Winkler S."/>
            <person name="Jermiin L.S."/>
            <person name="Skirmuntt E.C."/>
            <person name="Katzourakis A."/>
            <person name="Burkitt-Gray L."/>
            <person name="Ray D.A."/>
            <person name="Sullivan K.A.M."/>
            <person name="Roscito J.G."/>
            <person name="Kirilenko B.M."/>
            <person name="Davalos L.M."/>
            <person name="Corthals A.P."/>
            <person name="Power M.L."/>
            <person name="Jones G."/>
            <person name="Ransome R.D."/>
            <person name="Dechmann D.K.N."/>
            <person name="Locatelli A.G."/>
            <person name="Puechmaille S.J."/>
            <person name="Fedrigo O."/>
            <person name="Jarvis E.D."/>
            <person name="Hiller M."/>
            <person name="Vernes S.C."/>
            <person name="Myers E.W."/>
            <person name="Teeling E.C."/>
        </authorList>
    </citation>
    <scope>NUCLEOTIDE SEQUENCE [LARGE SCALE GENOMIC DNA]</scope>
    <source>
        <strain evidence="6">MRhiFer1</strain>
        <tissue evidence="6">Lung</tissue>
    </source>
</reference>
<comment type="caution">
    <text evidence="6">The sequence shown here is derived from an EMBL/GenBank/DDBJ whole genome shotgun (WGS) entry which is preliminary data.</text>
</comment>
<feature type="chain" id="PRO_5029613586" evidence="5">
    <location>
        <begin position="20"/>
        <end position="138"/>
    </location>
</feature>
<dbReference type="PANTHER" id="PTHR34827">
    <property type="entry name" value="INSULIN GROWTH FACTOR-LIKE FAMILY MEMBER 3-RELATED"/>
    <property type="match status" value="1"/>
</dbReference>
<gene>
    <name evidence="6" type="ORF">mRhiFer1_006724</name>
</gene>
<keyword evidence="4 5" id="KW-0732">Signal</keyword>
<name>A0A7J7SIC7_RHIFE</name>
<comment type="subcellular location">
    <subcellularLocation>
        <location evidence="1">Secreted</location>
    </subcellularLocation>
</comment>
<keyword evidence="3" id="KW-0964">Secreted</keyword>